<dbReference type="InterPro" id="IPR036383">
    <property type="entry name" value="TSP1_rpt_sf"/>
</dbReference>
<dbReference type="GO" id="GO:0030198">
    <property type="term" value="P:extracellular matrix organization"/>
    <property type="evidence" value="ECO:0007669"/>
    <property type="project" value="TreeGrafter"/>
</dbReference>
<reference evidence="4 5" key="2">
    <citation type="submission" date="2018-11" db="EMBL/GenBank/DDBJ databases">
        <authorList>
            <consortium name="Pathogen Informatics"/>
        </authorList>
    </citation>
    <scope>NUCLEOTIDE SEQUENCE [LARGE SCALE GENOMIC DNA]</scope>
</reference>
<dbReference type="GO" id="GO:0004222">
    <property type="term" value="F:metalloendopeptidase activity"/>
    <property type="evidence" value="ECO:0007669"/>
    <property type="project" value="TreeGrafter"/>
</dbReference>
<evidence type="ECO:0000256" key="1">
    <source>
        <dbReference type="ARBA" id="ARBA00004613"/>
    </source>
</evidence>
<gene>
    <name evidence="4" type="ORF">SBAD_LOCUS11991</name>
</gene>
<feature type="domain" description="ADAMTS/ADAMTS-like Spacer 1" evidence="3">
    <location>
        <begin position="43"/>
        <end position="165"/>
    </location>
</feature>
<accession>A0A183J7Z3</accession>
<protein>
    <submittedName>
        <fullName evidence="6">ADAM_spacer1 domain-containing protein</fullName>
    </submittedName>
</protein>
<evidence type="ECO:0000256" key="2">
    <source>
        <dbReference type="ARBA" id="ARBA00022525"/>
    </source>
</evidence>
<evidence type="ECO:0000259" key="3">
    <source>
        <dbReference type="Pfam" id="PF05986"/>
    </source>
</evidence>
<dbReference type="AlphaFoldDB" id="A0A183J7Z3"/>
<evidence type="ECO:0000313" key="6">
    <source>
        <dbReference type="WBParaSite" id="SBAD_0001239101-mRNA-1"/>
    </source>
</evidence>
<dbReference type="OrthoDB" id="5948003at2759"/>
<dbReference type="Gene3D" id="2.60.120.830">
    <property type="match status" value="1"/>
</dbReference>
<dbReference type="Proteomes" id="UP000270296">
    <property type="component" value="Unassembled WGS sequence"/>
</dbReference>
<dbReference type="PANTHER" id="PTHR13723">
    <property type="entry name" value="ADAMTS A DISINTEGRIN AND METALLOPROTEASE WITH THROMBOSPONDIN MOTIFS PROTEASE"/>
    <property type="match status" value="1"/>
</dbReference>
<dbReference type="InterPro" id="IPR050439">
    <property type="entry name" value="ADAMTS_ADAMTS-like"/>
</dbReference>
<dbReference type="GO" id="GO:0031012">
    <property type="term" value="C:extracellular matrix"/>
    <property type="evidence" value="ECO:0007669"/>
    <property type="project" value="TreeGrafter"/>
</dbReference>
<dbReference type="GO" id="GO:0005576">
    <property type="term" value="C:extracellular region"/>
    <property type="evidence" value="ECO:0007669"/>
    <property type="project" value="UniProtKB-SubCell"/>
</dbReference>
<organism evidence="6">
    <name type="scientific">Soboliphyme baturini</name>
    <dbReference type="NCBI Taxonomy" id="241478"/>
    <lineage>
        <taxon>Eukaryota</taxon>
        <taxon>Metazoa</taxon>
        <taxon>Ecdysozoa</taxon>
        <taxon>Nematoda</taxon>
        <taxon>Enoplea</taxon>
        <taxon>Dorylaimia</taxon>
        <taxon>Dioctophymatida</taxon>
        <taxon>Dioctophymatoidea</taxon>
        <taxon>Soboliphymatidae</taxon>
        <taxon>Soboliphyme</taxon>
    </lineage>
</organism>
<dbReference type="FunFam" id="2.60.120.830:FF:000001">
    <property type="entry name" value="A disintegrin and metalloproteinase with thrombospondin motifs 1"/>
    <property type="match status" value="1"/>
</dbReference>
<dbReference type="SUPFAM" id="SSF82895">
    <property type="entry name" value="TSP-1 type 1 repeat"/>
    <property type="match status" value="1"/>
</dbReference>
<reference evidence="6" key="1">
    <citation type="submission" date="2016-06" db="UniProtKB">
        <authorList>
            <consortium name="WormBaseParasite"/>
        </authorList>
    </citation>
    <scope>IDENTIFICATION</scope>
</reference>
<keyword evidence="5" id="KW-1185">Reference proteome</keyword>
<dbReference type="PANTHER" id="PTHR13723:SF278">
    <property type="entry name" value="ADAM METALLOPEPTIDASE WITH THROMBOSPONDIN TYPE 1 MOTIF A, ISOFORM B"/>
    <property type="match status" value="1"/>
</dbReference>
<evidence type="ECO:0000313" key="4">
    <source>
        <dbReference type="EMBL" id="VDP44587.1"/>
    </source>
</evidence>
<dbReference type="InterPro" id="IPR010294">
    <property type="entry name" value="ADAMTS_spacer1"/>
</dbReference>
<dbReference type="GO" id="GO:0006508">
    <property type="term" value="P:proteolysis"/>
    <property type="evidence" value="ECO:0007669"/>
    <property type="project" value="TreeGrafter"/>
</dbReference>
<evidence type="ECO:0000313" key="5">
    <source>
        <dbReference type="Proteomes" id="UP000270296"/>
    </source>
</evidence>
<dbReference type="EMBL" id="UZAM01016752">
    <property type="protein sequence ID" value="VDP44587.1"/>
    <property type="molecule type" value="Genomic_DNA"/>
</dbReference>
<dbReference type="PROSITE" id="PS50092">
    <property type="entry name" value="TSP1"/>
    <property type="match status" value="1"/>
</dbReference>
<dbReference type="WBParaSite" id="SBAD_0001239101-mRNA-1">
    <property type="protein sequence ID" value="SBAD_0001239101-mRNA-1"/>
    <property type="gene ID" value="SBAD_0001239101"/>
</dbReference>
<keyword evidence="2" id="KW-0964">Secreted</keyword>
<dbReference type="InterPro" id="IPR000884">
    <property type="entry name" value="TSP1_rpt"/>
</dbReference>
<name>A0A183J7Z3_9BILA</name>
<comment type="subcellular location">
    <subcellularLocation>
        <location evidence="1">Secreted</location>
    </subcellularLocation>
</comment>
<dbReference type="Pfam" id="PF19030">
    <property type="entry name" value="TSP1_ADAMTS"/>
    <property type="match status" value="1"/>
</dbReference>
<sequence length="236" mass="26703">MCVDGSCRPEVFQKAGCDHRLGSDLERDKCGVCGGDGTTCRFVSGHFNEQTSYGYNFVMKIPIGATNIHVDQHAWNDKKEDDNYLALQNAKGEFILNGHFQVSVFFQEIPVRGTVIEYSGSDNVVERINSTKPILEELFLHVMTSDVLTVGDLHPPDIRYDYFIPNNSVRSAVKPDYFWRAAEEWTRCSKLCHGTQELKIICIEQEGEQIVSDSYCEGQPKPSRATRVCNLHCELK</sequence>
<proteinExistence type="predicted"/>
<dbReference type="Pfam" id="PF05986">
    <property type="entry name" value="ADAMTS_spacer1"/>
    <property type="match status" value="1"/>
</dbReference>